<dbReference type="OrthoDB" id="540004at2759"/>
<dbReference type="PANTHER" id="PTHR44307">
    <property type="entry name" value="PHOSPHOETHANOLAMINE METHYLTRANSFERASE"/>
    <property type="match status" value="1"/>
</dbReference>
<dbReference type="STRING" id="1509407.A0A0L1ISL5"/>
<evidence type="ECO:0000313" key="12">
    <source>
        <dbReference type="Proteomes" id="UP000037505"/>
    </source>
</evidence>
<keyword evidence="4" id="KW-0808">Transferase</keyword>
<dbReference type="GO" id="GO:0000234">
    <property type="term" value="F:phosphoethanolamine N-methyltransferase activity"/>
    <property type="evidence" value="ECO:0007669"/>
    <property type="project" value="UniProtKB-EC"/>
</dbReference>
<dbReference type="Pfam" id="PF13649">
    <property type="entry name" value="Methyltransf_25"/>
    <property type="match status" value="1"/>
</dbReference>
<sequence>MTIVVESLFNDLGATYEAAFANNAPLRAFVHRAAKELSPGSRILDVGCGTGKPVADILASAGHEVHGIDLSPEMVKIAQSQVQGTFEVANMNDFHPSKPYDAVFAILSLFQHTPGEAYSLIFKFSEWLKVGGYLAIAVTPSTGLLSETCTYDPTWDCVWMLRKPWMGNYTKEMFYSEDGWLRLFRSAGFIIAAEPANDLFFPAGRSPALLGPYPLPTSPMRVTPVESVDIFNDRLVSKHLEALFEQLGEGQNVLALGQQHDLSRYTRDKGVQYFPGPAEDLPYSTGSFQVVLAPWILDHTMDLEKAIQEMVRVARRRASKIVILQGAPGNEAVVHLNAVTRSHRIDHQGHILQAAVQRLEKRGFRDISLRRIRAHYEFPEEDLSTRCMIAAELLVDMWHKQHPRYEVIKQSLASRLKLHFQGHAHSVGNDMVALVASSPSDDIH</sequence>
<proteinExistence type="predicted"/>
<dbReference type="CDD" id="cd02440">
    <property type="entry name" value="AdoMet_MTases"/>
    <property type="match status" value="1"/>
</dbReference>
<dbReference type="SUPFAM" id="SSF53335">
    <property type="entry name" value="S-adenosyl-L-methionine-dependent methyltransferases"/>
    <property type="match status" value="2"/>
</dbReference>
<name>A0A0L1ISL5_ASPN3</name>
<dbReference type="InterPro" id="IPR013216">
    <property type="entry name" value="Methyltransf_11"/>
</dbReference>
<evidence type="ECO:0000256" key="7">
    <source>
        <dbReference type="ARBA" id="ARBA00047622"/>
    </source>
</evidence>
<evidence type="ECO:0000256" key="1">
    <source>
        <dbReference type="ARBA" id="ARBA00004969"/>
    </source>
</evidence>
<evidence type="ECO:0000259" key="10">
    <source>
        <dbReference type="Pfam" id="PF13649"/>
    </source>
</evidence>
<feature type="domain" description="Methyltransferase type 11" evidence="9">
    <location>
        <begin position="266"/>
        <end position="316"/>
    </location>
</feature>
<comment type="catalytic activity">
    <reaction evidence="8">
        <text>N-methylethanolamine phosphate + S-adenosyl-L-methionine = N,N-dimethylethanolamine phosphate + S-adenosyl-L-homocysteine + H(+)</text>
        <dbReference type="Rhea" id="RHEA:25321"/>
        <dbReference type="ChEBI" id="CHEBI:15378"/>
        <dbReference type="ChEBI" id="CHEBI:57781"/>
        <dbReference type="ChEBI" id="CHEBI:57856"/>
        <dbReference type="ChEBI" id="CHEBI:58641"/>
        <dbReference type="ChEBI" id="CHEBI:59789"/>
        <dbReference type="EC" id="2.1.1.103"/>
    </reaction>
    <physiologicalReaction direction="left-to-right" evidence="8">
        <dbReference type="Rhea" id="RHEA:25322"/>
    </physiologicalReaction>
</comment>
<evidence type="ECO:0000256" key="8">
    <source>
        <dbReference type="ARBA" id="ARBA00047841"/>
    </source>
</evidence>
<dbReference type="Pfam" id="PF08241">
    <property type="entry name" value="Methyltransf_11"/>
    <property type="match status" value="1"/>
</dbReference>
<dbReference type="EMBL" id="JNOM01000342">
    <property type="protein sequence ID" value="KNG82472.1"/>
    <property type="molecule type" value="Genomic_DNA"/>
</dbReference>
<evidence type="ECO:0000313" key="11">
    <source>
        <dbReference type="EMBL" id="KNG82472.1"/>
    </source>
</evidence>
<reference evidence="11 12" key="1">
    <citation type="submission" date="2014-06" db="EMBL/GenBank/DDBJ databases">
        <title>The Genome of the Aflatoxigenic Filamentous Fungus Aspergillus nomius.</title>
        <authorList>
            <person name="Moore M.G."/>
            <person name="Shannon B.M."/>
            <person name="Brian M.M."/>
        </authorList>
    </citation>
    <scope>NUCLEOTIDE SEQUENCE [LARGE SCALE GENOMIC DNA]</scope>
    <source>
        <strain evidence="11 12">NRRL 13137</strain>
    </source>
</reference>
<evidence type="ECO:0000256" key="2">
    <source>
        <dbReference type="ARBA" id="ARBA00005189"/>
    </source>
</evidence>
<evidence type="ECO:0000256" key="4">
    <source>
        <dbReference type="ARBA" id="ARBA00022679"/>
    </source>
</evidence>
<dbReference type="GO" id="GO:0032259">
    <property type="term" value="P:methylation"/>
    <property type="evidence" value="ECO:0007669"/>
    <property type="project" value="UniProtKB-KW"/>
</dbReference>
<comment type="caution">
    <text evidence="11">The sequence shown here is derived from an EMBL/GenBank/DDBJ whole genome shotgun (WGS) entry which is preliminary data.</text>
</comment>
<comment type="catalytic activity">
    <reaction evidence="7">
        <text>phosphoethanolamine + S-adenosyl-L-methionine = N-methylethanolamine phosphate + S-adenosyl-L-homocysteine + H(+)</text>
        <dbReference type="Rhea" id="RHEA:20365"/>
        <dbReference type="ChEBI" id="CHEBI:15378"/>
        <dbReference type="ChEBI" id="CHEBI:57781"/>
        <dbReference type="ChEBI" id="CHEBI:57856"/>
        <dbReference type="ChEBI" id="CHEBI:58190"/>
        <dbReference type="ChEBI" id="CHEBI:59789"/>
        <dbReference type="EC" id="2.1.1.103"/>
    </reaction>
    <physiologicalReaction direction="left-to-right" evidence="7">
        <dbReference type="Rhea" id="RHEA:20366"/>
    </physiologicalReaction>
</comment>
<dbReference type="InterPro" id="IPR029063">
    <property type="entry name" value="SAM-dependent_MTases_sf"/>
</dbReference>
<evidence type="ECO:0000256" key="3">
    <source>
        <dbReference type="ARBA" id="ARBA00022603"/>
    </source>
</evidence>
<evidence type="ECO:0000259" key="9">
    <source>
        <dbReference type="Pfam" id="PF08241"/>
    </source>
</evidence>
<protein>
    <recommendedName>
        <fullName evidence="5">phosphoethanolamine N-methyltransferase</fullName>
        <ecNumber evidence="5">2.1.1.103</ecNumber>
    </recommendedName>
</protein>
<dbReference type="Proteomes" id="UP000037505">
    <property type="component" value="Unassembled WGS sequence"/>
</dbReference>
<evidence type="ECO:0000256" key="5">
    <source>
        <dbReference type="ARBA" id="ARBA00035674"/>
    </source>
</evidence>
<keyword evidence="12" id="KW-1185">Reference proteome</keyword>
<evidence type="ECO:0000256" key="6">
    <source>
        <dbReference type="ARBA" id="ARBA00047619"/>
    </source>
</evidence>
<comment type="pathway">
    <text evidence="1">Phospholipid metabolism; phosphatidylcholine biosynthesis.</text>
</comment>
<dbReference type="AlphaFoldDB" id="A0A0L1ISL5"/>
<dbReference type="Gene3D" id="3.40.50.150">
    <property type="entry name" value="Vaccinia Virus protein VP39"/>
    <property type="match status" value="2"/>
</dbReference>
<dbReference type="InterPro" id="IPR041698">
    <property type="entry name" value="Methyltransf_25"/>
</dbReference>
<comment type="catalytic activity">
    <reaction evidence="6">
        <text>N,N-dimethylethanolamine phosphate + S-adenosyl-L-methionine = phosphocholine + S-adenosyl-L-homocysteine + H(+)</text>
        <dbReference type="Rhea" id="RHEA:25325"/>
        <dbReference type="ChEBI" id="CHEBI:15378"/>
        <dbReference type="ChEBI" id="CHEBI:57856"/>
        <dbReference type="ChEBI" id="CHEBI:58641"/>
        <dbReference type="ChEBI" id="CHEBI:59789"/>
        <dbReference type="ChEBI" id="CHEBI:295975"/>
        <dbReference type="EC" id="2.1.1.103"/>
    </reaction>
    <physiologicalReaction direction="left-to-right" evidence="6">
        <dbReference type="Rhea" id="RHEA:25326"/>
    </physiologicalReaction>
</comment>
<dbReference type="EC" id="2.1.1.103" evidence="5"/>
<organism evidence="11 12">
    <name type="scientific">Aspergillus nomiae NRRL (strain ATCC 15546 / NRRL 13137 / CBS 260.88 / M93)</name>
    <dbReference type="NCBI Taxonomy" id="1509407"/>
    <lineage>
        <taxon>Eukaryota</taxon>
        <taxon>Fungi</taxon>
        <taxon>Dikarya</taxon>
        <taxon>Ascomycota</taxon>
        <taxon>Pezizomycotina</taxon>
        <taxon>Eurotiomycetes</taxon>
        <taxon>Eurotiomycetidae</taxon>
        <taxon>Eurotiales</taxon>
        <taxon>Aspergillaceae</taxon>
        <taxon>Aspergillus</taxon>
        <taxon>Aspergillus subgen. Circumdati</taxon>
    </lineage>
</organism>
<accession>A0A0L1ISL5</accession>
<dbReference type="RefSeq" id="XP_015403395.1">
    <property type="nucleotide sequence ID" value="XM_015554786.1"/>
</dbReference>
<dbReference type="GeneID" id="26811334"/>
<dbReference type="PANTHER" id="PTHR44307:SF2">
    <property type="entry name" value="PHOSPHOETHANOLAMINE METHYLTRANSFERASE ISOFORM X1"/>
    <property type="match status" value="1"/>
</dbReference>
<gene>
    <name evidence="11" type="ORF">ANOM_009530</name>
</gene>
<keyword evidence="3" id="KW-0489">Methyltransferase</keyword>
<comment type="pathway">
    <text evidence="2">Lipid metabolism.</text>
</comment>
<feature type="domain" description="Methyltransferase" evidence="10">
    <location>
        <begin position="43"/>
        <end position="132"/>
    </location>
</feature>